<feature type="domain" description="GST C-terminal" evidence="2">
    <location>
        <begin position="88"/>
        <end position="214"/>
    </location>
</feature>
<dbReference type="SFLD" id="SFLDG00358">
    <property type="entry name" value="Main_(cytGST)"/>
    <property type="match status" value="1"/>
</dbReference>
<dbReference type="Proteomes" id="UP000264036">
    <property type="component" value="Unassembled WGS sequence"/>
</dbReference>
<proteinExistence type="predicted"/>
<sequence length="234" mass="26010">MEPILLYGVPAGSSMGLIAALEWLGKPYRLCRVDMLSEMLEPAYLRINPRRETPVLITDQGQVLTETMAIANWLQDRDTERRISFAPTSPDTDRMHQLMAFINTGFTGAFVPLWQAWEMENPDPQVKKILQQAGNAGVINRHDKLEQMVGDNPFLLGAQPCLADAIFIGVARWLEIHQVADPARWPKIAAMRERISCTPAVAFATAIENGDTLAGSDSFLGHLPLNEVIERFGA</sequence>
<evidence type="ECO:0000313" key="3">
    <source>
        <dbReference type="EMBL" id="HBP31909.1"/>
    </source>
</evidence>
<dbReference type="PANTHER" id="PTHR44051">
    <property type="entry name" value="GLUTATHIONE S-TRANSFERASE-RELATED"/>
    <property type="match status" value="1"/>
</dbReference>
<dbReference type="AlphaFoldDB" id="A0A356LM17"/>
<dbReference type="SUPFAM" id="SSF47616">
    <property type="entry name" value="GST C-terminal domain-like"/>
    <property type="match status" value="1"/>
</dbReference>
<keyword evidence="3" id="KW-0808">Transferase</keyword>
<comment type="caution">
    <text evidence="3">The sequence shown here is derived from an EMBL/GenBank/DDBJ whole genome shotgun (WGS) entry which is preliminary data.</text>
</comment>
<dbReference type="CDD" id="cd03057">
    <property type="entry name" value="GST_N_Beta"/>
    <property type="match status" value="1"/>
</dbReference>
<evidence type="ECO:0000259" key="2">
    <source>
        <dbReference type="PROSITE" id="PS50405"/>
    </source>
</evidence>
<dbReference type="InterPro" id="IPR010987">
    <property type="entry name" value="Glutathione-S-Trfase_C-like"/>
</dbReference>
<dbReference type="PROSITE" id="PS50405">
    <property type="entry name" value="GST_CTER"/>
    <property type="match status" value="1"/>
</dbReference>
<reference evidence="3 4" key="1">
    <citation type="journal article" date="2018" name="Nat. Biotechnol.">
        <title>A standardized bacterial taxonomy based on genome phylogeny substantially revises the tree of life.</title>
        <authorList>
            <person name="Parks D.H."/>
            <person name="Chuvochina M."/>
            <person name="Waite D.W."/>
            <person name="Rinke C."/>
            <person name="Skarshewski A."/>
            <person name="Chaumeil P.A."/>
            <person name="Hugenholtz P."/>
        </authorList>
    </citation>
    <scope>NUCLEOTIDE SEQUENCE [LARGE SCALE GENOMIC DNA]</scope>
    <source>
        <strain evidence="3">UBA10707</strain>
    </source>
</reference>
<dbReference type="Gene3D" id="3.40.30.10">
    <property type="entry name" value="Glutaredoxin"/>
    <property type="match status" value="1"/>
</dbReference>
<organism evidence="3 4">
    <name type="scientific">Advenella kashmirensis</name>
    <dbReference type="NCBI Taxonomy" id="310575"/>
    <lineage>
        <taxon>Bacteria</taxon>
        <taxon>Pseudomonadati</taxon>
        <taxon>Pseudomonadota</taxon>
        <taxon>Betaproteobacteria</taxon>
        <taxon>Burkholderiales</taxon>
        <taxon>Alcaligenaceae</taxon>
    </lineage>
</organism>
<dbReference type="Pfam" id="PF13409">
    <property type="entry name" value="GST_N_2"/>
    <property type="match status" value="1"/>
</dbReference>
<evidence type="ECO:0000259" key="1">
    <source>
        <dbReference type="PROSITE" id="PS50404"/>
    </source>
</evidence>
<accession>A0A356LM17</accession>
<dbReference type="Gene3D" id="1.20.1050.10">
    <property type="match status" value="1"/>
</dbReference>
<evidence type="ECO:0000313" key="4">
    <source>
        <dbReference type="Proteomes" id="UP000264036"/>
    </source>
</evidence>
<dbReference type="InterPro" id="IPR036249">
    <property type="entry name" value="Thioredoxin-like_sf"/>
</dbReference>
<gene>
    <name evidence="3" type="ORF">DD666_21185</name>
</gene>
<feature type="domain" description="GST N-terminal" evidence="1">
    <location>
        <begin position="1"/>
        <end position="82"/>
    </location>
</feature>
<dbReference type="PROSITE" id="PS50404">
    <property type="entry name" value="GST_NTER"/>
    <property type="match status" value="1"/>
</dbReference>
<dbReference type="EMBL" id="DOEK01000046">
    <property type="protein sequence ID" value="HBP31909.1"/>
    <property type="molecule type" value="Genomic_DNA"/>
</dbReference>
<name>A0A356LM17_9BURK</name>
<dbReference type="InterPro" id="IPR036282">
    <property type="entry name" value="Glutathione-S-Trfase_C_sf"/>
</dbReference>
<dbReference type="SFLD" id="SFLDS00019">
    <property type="entry name" value="Glutathione_Transferase_(cytos"/>
    <property type="match status" value="1"/>
</dbReference>
<protein>
    <submittedName>
        <fullName evidence="3">Glutathione S-transferase</fullName>
    </submittedName>
</protein>
<dbReference type="GO" id="GO:0016740">
    <property type="term" value="F:transferase activity"/>
    <property type="evidence" value="ECO:0007669"/>
    <property type="project" value="UniProtKB-KW"/>
</dbReference>
<dbReference type="SUPFAM" id="SSF52833">
    <property type="entry name" value="Thioredoxin-like"/>
    <property type="match status" value="1"/>
</dbReference>
<dbReference type="PANTHER" id="PTHR44051:SF8">
    <property type="entry name" value="GLUTATHIONE S-TRANSFERASE GSTA"/>
    <property type="match status" value="1"/>
</dbReference>
<dbReference type="InterPro" id="IPR004045">
    <property type="entry name" value="Glutathione_S-Trfase_N"/>
</dbReference>
<dbReference type="InterPro" id="IPR040079">
    <property type="entry name" value="Glutathione_S-Trfase"/>
</dbReference>